<evidence type="ECO:0008006" key="3">
    <source>
        <dbReference type="Google" id="ProtNLM"/>
    </source>
</evidence>
<name>A0ABW8Q9R0_9FLAO</name>
<dbReference type="EMBL" id="JBJGWJ010000002">
    <property type="protein sequence ID" value="MFK8293112.1"/>
    <property type="molecule type" value="Genomic_DNA"/>
</dbReference>
<evidence type="ECO:0000313" key="1">
    <source>
        <dbReference type="EMBL" id="MFK8293112.1"/>
    </source>
</evidence>
<dbReference type="RefSeq" id="WP_203967729.1">
    <property type="nucleotide sequence ID" value="NZ_BOPJ01000017.1"/>
</dbReference>
<dbReference type="Proteomes" id="UP001622370">
    <property type="component" value="Unassembled WGS sequence"/>
</dbReference>
<accession>A0ABW8Q9R0</accession>
<organism evidence="1 2">
    <name type="scientific">Capnocytophaga stomatis</name>
    <dbReference type="NCBI Taxonomy" id="1848904"/>
    <lineage>
        <taxon>Bacteria</taxon>
        <taxon>Pseudomonadati</taxon>
        <taxon>Bacteroidota</taxon>
        <taxon>Flavobacteriia</taxon>
        <taxon>Flavobacteriales</taxon>
        <taxon>Flavobacteriaceae</taxon>
        <taxon>Capnocytophaga</taxon>
    </lineage>
</organism>
<evidence type="ECO:0000313" key="2">
    <source>
        <dbReference type="Proteomes" id="UP001622370"/>
    </source>
</evidence>
<comment type="caution">
    <text evidence="1">The sequence shown here is derived from an EMBL/GenBank/DDBJ whole genome shotgun (WGS) entry which is preliminary data.</text>
</comment>
<sequence>MHKIIFSTLATTIMACGISFGQGCSDAGFCTINNVKPVNFWEQFQPIKNQIKAGFFFGKGDNSVNVWGNYLEYIRQVSNAFSFDTKVTFISQNGNGIHSFGISDILISGNYQINERLGFTLGTKIPLSDGNKKQEELSLPMDYQSSLGTLDAIIALSYQMNKLHLVFAWQQPILQNKNDFLSEKQTNDILKKFQSTQNYRRAGDILLRASYLFTITDKFKITPSILPIYHLTNDHFTDITGIKQSIEGSKGLTLNGNIYLDYQINTKNSLQLNAGMPFIARKARPDGLTRHFITNLEYRIRF</sequence>
<protein>
    <recommendedName>
        <fullName evidence="3">Phenol degradation protein meta</fullName>
    </recommendedName>
</protein>
<gene>
    <name evidence="1" type="ORF">ACI76L_04890</name>
</gene>
<reference evidence="1 2" key="1">
    <citation type="journal article" date="2016" name="Sci. Rep.">
        <title>Whole genome sequencing identifies a novel species of the genus Capnocytophaga isolated from dog and cat bite wounds in humans.</title>
        <authorList>
            <person name="Zangenah S."/>
            <person name="Abbasi N."/>
            <person name="Andersson A.F."/>
            <person name="Bergman P."/>
        </authorList>
    </citation>
    <scope>NUCLEOTIDE SEQUENCE [LARGE SCALE GENOMIC DNA]</scope>
    <source>
        <strain evidence="1 2">W5</strain>
    </source>
</reference>
<proteinExistence type="predicted"/>
<keyword evidence="2" id="KW-1185">Reference proteome</keyword>
<dbReference type="PROSITE" id="PS51257">
    <property type="entry name" value="PROKAR_LIPOPROTEIN"/>
    <property type="match status" value="1"/>
</dbReference>